<gene>
    <name evidence="1" type="ORF">DW672_03310</name>
</gene>
<accession>A0A414P7S4</accession>
<dbReference type="AlphaFoldDB" id="A0A414P7S4"/>
<dbReference type="RefSeq" id="WP_118212531.1">
    <property type="nucleotide sequence ID" value="NZ_DAWBHJ010000015.1"/>
</dbReference>
<dbReference type="Proteomes" id="UP000284902">
    <property type="component" value="Unassembled WGS sequence"/>
</dbReference>
<evidence type="ECO:0000313" key="2">
    <source>
        <dbReference type="Proteomes" id="UP000284902"/>
    </source>
</evidence>
<organism evidence="1 2">
    <name type="scientific">[Ruminococcus] lactaris</name>
    <dbReference type="NCBI Taxonomy" id="46228"/>
    <lineage>
        <taxon>Bacteria</taxon>
        <taxon>Bacillati</taxon>
        <taxon>Bacillota</taxon>
        <taxon>Clostridia</taxon>
        <taxon>Lachnospirales</taxon>
        <taxon>Lachnospiraceae</taxon>
        <taxon>Mediterraneibacter</taxon>
    </lineage>
</organism>
<evidence type="ECO:0000313" key="1">
    <source>
        <dbReference type="EMBL" id="RHF62281.1"/>
    </source>
</evidence>
<dbReference type="EMBL" id="QRHG01000006">
    <property type="protein sequence ID" value="RHF62281.1"/>
    <property type="molecule type" value="Genomic_DNA"/>
</dbReference>
<proteinExistence type="predicted"/>
<sequence>MKENEIAIFIDTMEDYNDPWTEEEVRDSNYMSMSLDDAIADRKSCVFMRDDILATVAIK</sequence>
<protein>
    <submittedName>
        <fullName evidence="1">Uncharacterized protein</fullName>
    </submittedName>
</protein>
<reference evidence="1 2" key="1">
    <citation type="submission" date="2018-08" db="EMBL/GenBank/DDBJ databases">
        <title>A genome reference for cultivated species of the human gut microbiota.</title>
        <authorList>
            <person name="Zou Y."/>
            <person name="Xue W."/>
            <person name="Luo G."/>
        </authorList>
    </citation>
    <scope>NUCLEOTIDE SEQUENCE [LARGE SCALE GENOMIC DNA]</scope>
    <source>
        <strain evidence="1 2">AM25-1LB</strain>
    </source>
</reference>
<name>A0A414P7S4_9FIRM</name>
<comment type="caution">
    <text evidence="1">The sequence shown here is derived from an EMBL/GenBank/DDBJ whole genome shotgun (WGS) entry which is preliminary data.</text>
</comment>